<reference evidence="2" key="1">
    <citation type="submission" date="2016-10" db="EMBL/GenBank/DDBJ databases">
        <authorList>
            <person name="Varghese N."/>
            <person name="Submissions S."/>
        </authorList>
    </citation>
    <scope>NUCLEOTIDE SEQUENCE [LARGE SCALE GENOMIC DNA]</scope>
    <source>
        <strain evidence="2">BL9</strain>
    </source>
</reference>
<keyword evidence="2" id="KW-1185">Reference proteome</keyword>
<accession>A0A1G5G4S8</accession>
<evidence type="ECO:0000313" key="2">
    <source>
        <dbReference type="Proteomes" id="UP000198538"/>
    </source>
</evidence>
<name>A0A1G5G4S8_9BACL</name>
<dbReference type="EMBL" id="FMVM01000005">
    <property type="protein sequence ID" value="SCY46494.1"/>
    <property type="molecule type" value="Genomic_DNA"/>
</dbReference>
<dbReference type="AlphaFoldDB" id="A0A1G5G4S8"/>
<proteinExistence type="predicted"/>
<protein>
    <submittedName>
        <fullName evidence="1">Uncharacterized protein</fullName>
    </submittedName>
</protein>
<evidence type="ECO:0000313" key="1">
    <source>
        <dbReference type="EMBL" id="SCY46494.1"/>
    </source>
</evidence>
<organism evidence="1 2">
    <name type="scientific">Paenibacillus polysaccharolyticus</name>
    <dbReference type="NCBI Taxonomy" id="582692"/>
    <lineage>
        <taxon>Bacteria</taxon>
        <taxon>Bacillati</taxon>
        <taxon>Bacillota</taxon>
        <taxon>Bacilli</taxon>
        <taxon>Bacillales</taxon>
        <taxon>Paenibacillaceae</taxon>
        <taxon>Paenibacillus</taxon>
    </lineage>
</organism>
<dbReference type="STRING" id="582692.SAMN05720606_105102"/>
<dbReference type="Proteomes" id="UP000198538">
    <property type="component" value="Unassembled WGS sequence"/>
</dbReference>
<sequence>MLVVGLLFLWKQYGSIEARDNLQLTRRNQRAEYCRIEVVVF</sequence>
<gene>
    <name evidence="1" type="ORF">SAMN05720606_105102</name>
</gene>